<accession>A0A1T4JUB3</accession>
<sequence>MVRSRFLFKYIVMILLAKLASKVCYFVKYYSYYSKLLLY</sequence>
<dbReference type="EMBL" id="FUWP01000001">
    <property type="protein sequence ID" value="SJZ33705.1"/>
    <property type="molecule type" value="Genomic_DNA"/>
</dbReference>
<evidence type="ECO:0000256" key="1">
    <source>
        <dbReference type="SAM" id="Phobius"/>
    </source>
</evidence>
<name>A0A1T4JUB3_9GAMM</name>
<feature type="transmembrane region" description="Helical" evidence="1">
    <location>
        <begin position="7"/>
        <end position="30"/>
    </location>
</feature>
<gene>
    <name evidence="2" type="ORF">CZ814_00050</name>
</gene>
<evidence type="ECO:0000313" key="3">
    <source>
        <dbReference type="Proteomes" id="UP000191116"/>
    </source>
</evidence>
<keyword evidence="1" id="KW-1133">Transmembrane helix</keyword>
<reference evidence="2 3" key="1">
    <citation type="submission" date="2017-02" db="EMBL/GenBank/DDBJ databases">
        <authorList>
            <person name="Peterson S.W."/>
        </authorList>
    </citation>
    <scope>NUCLEOTIDE SEQUENCE [LARGE SCALE GENOMIC DNA]</scope>
    <source>
        <strain evidence="2 3">CECT 9189</strain>
    </source>
</reference>
<keyword evidence="1" id="KW-0812">Transmembrane</keyword>
<dbReference type="Proteomes" id="UP000191116">
    <property type="component" value="Unassembled WGS sequence"/>
</dbReference>
<keyword evidence="1" id="KW-0472">Membrane</keyword>
<evidence type="ECO:0000313" key="2">
    <source>
        <dbReference type="EMBL" id="SJZ33705.1"/>
    </source>
</evidence>
<proteinExistence type="predicted"/>
<protein>
    <submittedName>
        <fullName evidence="2">Uncharacterized protein</fullName>
    </submittedName>
</protein>
<dbReference type="AlphaFoldDB" id="A0A1T4JUB3"/>
<organism evidence="2 3">
    <name type="scientific">Photobacterium toruni</name>
    <dbReference type="NCBI Taxonomy" id="1935446"/>
    <lineage>
        <taxon>Bacteria</taxon>
        <taxon>Pseudomonadati</taxon>
        <taxon>Pseudomonadota</taxon>
        <taxon>Gammaproteobacteria</taxon>
        <taxon>Vibrionales</taxon>
        <taxon>Vibrionaceae</taxon>
        <taxon>Photobacterium</taxon>
    </lineage>
</organism>